<comment type="similarity">
    <text evidence="1">Belongs to the F420H(2)-dependent quinone reductase family.</text>
</comment>
<dbReference type="Proteomes" id="UP000286208">
    <property type="component" value="Unassembled WGS sequence"/>
</dbReference>
<dbReference type="OrthoDB" id="8225825at2"/>
<keyword evidence="4" id="KW-1185">Reference proteome</keyword>
<protein>
    <submittedName>
        <fullName evidence="3">Nitroreductase family deazaflavin-dependent oxidoreductase</fullName>
    </submittedName>
</protein>
<reference evidence="3 4" key="1">
    <citation type="submission" date="2018-11" db="EMBL/GenBank/DDBJ databases">
        <title>Rhodococcus spongicola sp. nov. and Rhodococcus xishaensis sp. nov. from marine sponges.</title>
        <authorList>
            <person name="Li L."/>
            <person name="Lin H.W."/>
        </authorList>
    </citation>
    <scope>NUCLEOTIDE SEQUENCE [LARGE SCALE GENOMIC DNA]</scope>
    <source>
        <strain evidence="3 4">CCTCC AB2014297</strain>
    </source>
</reference>
<evidence type="ECO:0000313" key="3">
    <source>
        <dbReference type="EMBL" id="RVW09082.1"/>
    </source>
</evidence>
<dbReference type="EMBL" id="RKLP01000006">
    <property type="protein sequence ID" value="RVW09082.1"/>
    <property type="molecule type" value="Genomic_DNA"/>
</dbReference>
<evidence type="ECO:0000256" key="2">
    <source>
        <dbReference type="ARBA" id="ARBA00049106"/>
    </source>
</evidence>
<dbReference type="PANTHER" id="PTHR39428">
    <property type="entry name" value="F420H(2)-DEPENDENT QUINONE REDUCTASE RV1261C"/>
    <property type="match status" value="1"/>
</dbReference>
<gene>
    <name evidence="3" type="ORF">EGT67_13075</name>
</gene>
<evidence type="ECO:0000313" key="4">
    <source>
        <dbReference type="Proteomes" id="UP000286208"/>
    </source>
</evidence>
<dbReference type="NCBIfam" id="TIGR00026">
    <property type="entry name" value="hi_GC_TIGR00026"/>
    <property type="match status" value="1"/>
</dbReference>
<dbReference type="Pfam" id="PF04075">
    <property type="entry name" value="F420H2_quin_red"/>
    <property type="match status" value="1"/>
</dbReference>
<dbReference type="InterPro" id="IPR004378">
    <property type="entry name" value="F420H2_quin_Rdtase"/>
</dbReference>
<evidence type="ECO:0000256" key="1">
    <source>
        <dbReference type="ARBA" id="ARBA00008710"/>
    </source>
</evidence>
<accession>A0A438BDP9</accession>
<dbReference type="PANTHER" id="PTHR39428:SF1">
    <property type="entry name" value="F420H(2)-DEPENDENT QUINONE REDUCTASE RV1261C"/>
    <property type="match status" value="1"/>
</dbReference>
<comment type="caution">
    <text evidence="3">The sequence shown here is derived from an EMBL/GenBank/DDBJ whole genome shotgun (WGS) entry which is preliminary data.</text>
</comment>
<dbReference type="AlphaFoldDB" id="A0A438BDP9"/>
<dbReference type="GO" id="GO:0005886">
    <property type="term" value="C:plasma membrane"/>
    <property type="evidence" value="ECO:0007669"/>
    <property type="project" value="TreeGrafter"/>
</dbReference>
<dbReference type="RefSeq" id="WP_127916507.1">
    <property type="nucleotide sequence ID" value="NZ_RKLP01000006.1"/>
</dbReference>
<dbReference type="Gene3D" id="2.30.110.10">
    <property type="entry name" value="Electron Transport, Fmn-binding Protein, Chain A"/>
    <property type="match status" value="1"/>
</dbReference>
<proteinExistence type="inferred from homology"/>
<dbReference type="GO" id="GO:0016491">
    <property type="term" value="F:oxidoreductase activity"/>
    <property type="evidence" value="ECO:0007669"/>
    <property type="project" value="InterPro"/>
</dbReference>
<sequence>MRTVWAFRNRATSALYRITGGRLGGKAVGLPVLLLTAPGRRTGLPRTTPVVYLQHGDSYVVVGSAFGSKTDPDWIRNVAAAGTCRIRIGDREWNAVARIATGGERERLWRRLILPALPTIAKREAKSGRTFPVGVLKRP</sequence>
<comment type="catalytic activity">
    <reaction evidence="2">
        <text>oxidized coenzyme F420-(gamma-L-Glu)(n) + a quinol + H(+) = reduced coenzyme F420-(gamma-L-Glu)(n) + a quinone</text>
        <dbReference type="Rhea" id="RHEA:39663"/>
        <dbReference type="Rhea" id="RHEA-COMP:12939"/>
        <dbReference type="Rhea" id="RHEA-COMP:14378"/>
        <dbReference type="ChEBI" id="CHEBI:15378"/>
        <dbReference type="ChEBI" id="CHEBI:24646"/>
        <dbReference type="ChEBI" id="CHEBI:132124"/>
        <dbReference type="ChEBI" id="CHEBI:133980"/>
        <dbReference type="ChEBI" id="CHEBI:139511"/>
    </reaction>
</comment>
<organism evidence="3 4">
    <name type="scientific">Prescottella agglutinans</name>
    <dbReference type="NCBI Taxonomy" id="1644129"/>
    <lineage>
        <taxon>Bacteria</taxon>
        <taxon>Bacillati</taxon>
        <taxon>Actinomycetota</taxon>
        <taxon>Actinomycetes</taxon>
        <taxon>Mycobacteriales</taxon>
        <taxon>Nocardiaceae</taxon>
        <taxon>Prescottella</taxon>
    </lineage>
</organism>
<name>A0A438BDP9_9NOCA</name>
<dbReference type="InterPro" id="IPR012349">
    <property type="entry name" value="Split_barrel_FMN-bd"/>
</dbReference>
<dbReference type="GO" id="GO:0070967">
    <property type="term" value="F:coenzyme F420 binding"/>
    <property type="evidence" value="ECO:0007669"/>
    <property type="project" value="TreeGrafter"/>
</dbReference>